<dbReference type="HAMAP" id="MF_00558">
    <property type="entry name" value="Succ_CoA_beta"/>
    <property type="match status" value="1"/>
</dbReference>
<comment type="similarity">
    <text evidence="6">Belongs to the succinate/malate CoA ligase beta subunit family.</text>
</comment>
<comment type="pathway">
    <text evidence="6">Carbohydrate metabolism; tricarboxylic acid cycle; succinate from succinyl-CoA (ligase route): step 1/1.</text>
</comment>
<feature type="binding site" evidence="6">
    <location>
        <position position="209"/>
    </location>
    <ligand>
        <name>Mg(2+)</name>
        <dbReference type="ChEBI" id="CHEBI:18420"/>
    </ligand>
</feature>
<protein>
    <recommendedName>
        <fullName evidence="6">Succinate--CoA ligase [ADP-forming] subunit beta</fullName>
        <ecNumber evidence="6">6.2.1.5</ecNumber>
    </recommendedName>
    <alternativeName>
        <fullName evidence="6">Succinyl-CoA synthetase subunit beta</fullName>
        <shortName evidence="6">SCS-beta</shortName>
    </alternativeName>
</protein>
<dbReference type="Gene3D" id="3.30.1490.20">
    <property type="entry name" value="ATP-grasp fold, A domain"/>
    <property type="match status" value="1"/>
</dbReference>
<evidence type="ECO:0000256" key="2">
    <source>
        <dbReference type="ARBA" id="ARBA00022598"/>
    </source>
</evidence>
<dbReference type="Gene3D" id="3.40.50.261">
    <property type="entry name" value="Succinyl-CoA synthetase domains"/>
    <property type="match status" value="1"/>
</dbReference>
<dbReference type="InterPro" id="IPR011761">
    <property type="entry name" value="ATP-grasp"/>
</dbReference>
<dbReference type="RefSeq" id="WP_381420888.1">
    <property type="nucleotide sequence ID" value="NZ_JBHSDH010000010.1"/>
</dbReference>
<keyword evidence="3 6" id="KW-0479">Metal-binding</keyword>
<evidence type="ECO:0000259" key="8">
    <source>
        <dbReference type="PROSITE" id="PS50975"/>
    </source>
</evidence>
<keyword evidence="5 6" id="KW-0460">Magnesium</keyword>
<name>A0ABV8RED9_9SPHN</name>
<keyword evidence="1 6" id="KW-0816">Tricarboxylic acid cycle</keyword>
<dbReference type="Proteomes" id="UP001595887">
    <property type="component" value="Unassembled WGS sequence"/>
</dbReference>
<evidence type="ECO:0000256" key="5">
    <source>
        <dbReference type="ARBA" id="ARBA00022842"/>
    </source>
</evidence>
<comment type="caution">
    <text evidence="9">The sequence shown here is derived from an EMBL/GenBank/DDBJ whole genome shotgun (WGS) entry which is preliminary data.</text>
</comment>
<dbReference type="Gene3D" id="3.30.470.20">
    <property type="entry name" value="ATP-grasp fold, B domain"/>
    <property type="match status" value="1"/>
</dbReference>
<reference evidence="10" key="1">
    <citation type="journal article" date="2019" name="Int. J. Syst. Evol. Microbiol.">
        <title>The Global Catalogue of Microorganisms (GCM) 10K type strain sequencing project: providing services to taxonomists for standard genome sequencing and annotation.</title>
        <authorList>
            <consortium name="The Broad Institute Genomics Platform"/>
            <consortium name="The Broad Institute Genome Sequencing Center for Infectious Disease"/>
            <person name="Wu L."/>
            <person name="Ma J."/>
        </authorList>
    </citation>
    <scope>NUCLEOTIDE SEQUENCE [LARGE SCALE GENOMIC DNA]</scope>
    <source>
        <strain evidence="10">CECT 8531</strain>
    </source>
</reference>
<dbReference type="InterPro" id="IPR017866">
    <property type="entry name" value="Succ-CoA_synthase_bsu_CS"/>
</dbReference>
<keyword evidence="6 7" id="KW-0067">ATP-binding</keyword>
<feature type="binding site" evidence="6">
    <location>
        <begin position="53"/>
        <end position="55"/>
    </location>
    <ligand>
        <name>ATP</name>
        <dbReference type="ChEBI" id="CHEBI:30616"/>
    </ligand>
</feature>
<feature type="binding site" evidence="6">
    <location>
        <position position="46"/>
    </location>
    <ligand>
        <name>ATP</name>
        <dbReference type="ChEBI" id="CHEBI:30616"/>
    </ligand>
</feature>
<feature type="binding site" evidence="6">
    <location>
        <position position="112"/>
    </location>
    <ligand>
        <name>ATP</name>
        <dbReference type="ChEBI" id="CHEBI:30616"/>
    </ligand>
</feature>
<dbReference type="InterPro" id="IPR016102">
    <property type="entry name" value="Succinyl-CoA_synth-like"/>
</dbReference>
<dbReference type="PANTHER" id="PTHR11815">
    <property type="entry name" value="SUCCINYL-COA SYNTHETASE BETA CHAIN"/>
    <property type="match status" value="1"/>
</dbReference>
<dbReference type="InterPro" id="IPR005809">
    <property type="entry name" value="Succ_CoA_ligase-like_bsu"/>
</dbReference>
<evidence type="ECO:0000256" key="3">
    <source>
        <dbReference type="ARBA" id="ARBA00022723"/>
    </source>
</evidence>
<feature type="binding site" evidence="6">
    <location>
        <position position="117"/>
    </location>
    <ligand>
        <name>ATP</name>
        <dbReference type="ChEBI" id="CHEBI:30616"/>
    </ligand>
</feature>
<dbReference type="SUPFAM" id="SSF56059">
    <property type="entry name" value="Glutathione synthetase ATP-binding domain-like"/>
    <property type="match status" value="1"/>
</dbReference>
<comment type="catalytic activity">
    <reaction evidence="6">
        <text>succinate + ATP + CoA = succinyl-CoA + ADP + phosphate</text>
        <dbReference type="Rhea" id="RHEA:17661"/>
        <dbReference type="ChEBI" id="CHEBI:30031"/>
        <dbReference type="ChEBI" id="CHEBI:30616"/>
        <dbReference type="ChEBI" id="CHEBI:43474"/>
        <dbReference type="ChEBI" id="CHEBI:57287"/>
        <dbReference type="ChEBI" id="CHEBI:57292"/>
        <dbReference type="ChEBI" id="CHEBI:456216"/>
        <dbReference type="EC" id="6.2.1.5"/>
    </reaction>
</comment>
<dbReference type="InterPro" id="IPR013650">
    <property type="entry name" value="ATP-grasp_succ-CoA_synth-type"/>
</dbReference>
<dbReference type="PANTHER" id="PTHR11815:SF10">
    <property type="entry name" value="SUCCINATE--COA LIGASE [GDP-FORMING] SUBUNIT BETA, MITOCHONDRIAL"/>
    <property type="match status" value="1"/>
</dbReference>
<dbReference type="NCBIfam" id="TIGR01016">
    <property type="entry name" value="sucCoAbeta"/>
    <property type="match status" value="1"/>
</dbReference>
<dbReference type="Pfam" id="PF00549">
    <property type="entry name" value="Ligase_CoA"/>
    <property type="match status" value="1"/>
</dbReference>
<dbReference type="EC" id="6.2.1.5" evidence="6"/>
<comment type="cofactor">
    <cofactor evidence="6">
        <name>Mg(2+)</name>
        <dbReference type="ChEBI" id="CHEBI:18420"/>
    </cofactor>
    <text evidence="6">Binds 1 Mg(2+) ion per subunit.</text>
</comment>
<feature type="binding site" evidence="6">
    <location>
        <position position="226"/>
    </location>
    <ligand>
        <name>Mg(2+)</name>
        <dbReference type="ChEBI" id="CHEBI:18420"/>
    </ligand>
</feature>
<evidence type="ECO:0000256" key="6">
    <source>
        <dbReference type="HAMAP-Rule" id="MF_00558"/>
    </source>
</evidence>
<dbReference type="PROSITE" id="PS01217">
    <property type="entry name" value="SUCCINYL_COA_LIG_3"/>
    <property type="match status" value="1"/>
</dbReference>
<evidence type="ECO:0000256" key="4">
    <source>
        <dbReference type="ARBA" id="ARBA00022741"/>
    </source>
</evidence>
<comment type="catalytic activity">
    <reaction evidence="6">
        <text>GTP + succinate + CoA = succinyl-CoA + GDP + phosphate</text>
        <dbReference type="Rhea" id="RHEA:22120"/>
        <dbReference type="ChEBI" id="CHEBI:30031"/>
        <dbReference type="ChEBI" id="CHEBI:37565"/>
        <dbReference type="ChEBI" id="CHEBI:43474"/>
        <dbReference type="ChEBI" id="CHEBI:57287"/>
        <dbReference type="ChEBI" id="CHEBI:57292"/>
        <dbReference type="ChEBI" id="CHEBI:58189"/>
    </reaction>
</comment>
<keyword evidence="2 6" id="KW-0436">Ligase</keyword>
<comment type="subunit">
    <text evidence="6">Heterotetramer of two alpha and two beta subunits.</text>
</comment>
<evidence type="ECO:0000256" key="1">
    <source>
        <dbReference type="ARBA" id="ARBA00022532"/>
    </source>
</evidence>
<feature type="binding site" evidence="6">
    <location>
        <position position="277"/>
    </location>
    <ligand>
        <name>substrate</name>
        <note>ligand shared with subunit alpha</note>
    </ligand>
</feature>
<gene>
    <name evidence="6 9" type="primary">sucC</name>
    <name evidence="9" type="ORF">ACFOWX_02330</name>
</gene>
<comment type="caution">
    <text evidence="6">Lacks conserved residue(s) required for the propagation of feature annotation.</text>
</comment>
<evidence type="ECO:0000313" key="10">
    <source>
        <dbReference type="Proteomes" id="UP001595887"/>
    </source>
</evidence>
<proteinExistence type="inferred from homology"/>
<dbReference type="NCBIfam" id="NF001913">
    <property type="entry name" value="PRK00696.1"/>
    <property type="match status" value="1"/>
</dbReference>
<sequence length="402" mass="42299">MNIHEYQAKELLAKYGVAVPKGIAAMSVEEAVAAAKQLPGPLYVVKSQIHAGGRGKGKFKELGPDAKGGVRLAFSLDEVESHAKEMLGNTLVTIQTGEAGKQVNRLYITDGADIKNEFYLALLVDRATSRIAVVASTEGGMDIEDVAHNTPEKIHTITIDPATGLMPHHGRAVAAALELDGDLAKQAAKILAGLYAAFLGSDAEQIEINPLAICEGKDGDELLVLDAKVGFDGNAMFRHKDLAELRDLTEEDPAEVEASEYDLAYIKLDGNIGCMVNGAGLAMATMDIIKLNGEFPANFLDVGGGASTEKVTAAFKIILRDPAVKGILVNIFGGIMKCDIIADGIVAAAKEVNLSVPLVVRLEGTNVEKGKEILANSGLPIVPANDLGDAAKKIVAEVRKAA</sequence>
<dbReference type="EMBL" id="JBHSDH010000010">
    <property type="protein sequence ID" value="MFC4291245.1"/>
    <property type="molecule type" value="Genomic_DNA"/>
</dbReference>
<accession>A0ABV8RED9</accession>
<dbReference type="InterPro" id="IPR005811">
    <property type="entry name" value="SUCC_ACL_C"/>
</dbReference>
<organism evidence="9 10">
    <name type="scientific">Sphingorhabdus arenilitoris</name>
    <dbReference type="NCBI Taxonomy" id="1490041"/>
    <lineage>
        <taxon>Bacteria</taxon>
        <taxon>Pseudomonadati</taxon>
        <taxon>Pseudomonadota</taxon>
        <taxon>Alphaproteobacteria</taxon>
        <taxon>Sphingomonadales</taxon>
        <taxon>Sphingomonadaceae</taxon>
        <taxon>Sphingorhabdus</taxon>
    </lineage>
</organism>
<keyword evidence="10" id="KW-1185">Reference proteome</keyword>
<evidence type="ECO:0000256" key="7">
    <source>
        <dbReference type="PROSITE-ProRule" id="PRU00409"/>
    </source>
</evidence>
<feature type="binding site" evidence="6">
    <location>
        <begin position="334"/>
        <end position="336"/>
    </location>
    <ligand>
        <name>substrate</name>
        <note>ligand shared with subunit alpha</note>
    </ligand>
</feature>
<dbReference type="PROSITE" id="PS50975">
    <property type="entry name" value="ATP_GRASP"/>
    <property type="match status" value="1"/>
</dbReference>
<comment type="function">
    <text evidence="6">Succinyl-CoA synthetase functions in the citric acid cycle (TCA), coupling the hydrolysis of succinyl-CoA to the synthesis of either ATP or GTP and thus represents the only step of substrate-level phosphorylation in the TCA. The beta subunit provides nucleotide specificity of the enzyme and binds the substrate succinate, while the binding sites for coenzyme A and phosphate are found in the alpha subunit.</text>
</comment>
<dbReference type="Pfam" id="PF08442">
    <property type="entry name" value="ATP-grasp_2"/>
    <property type="match status" value="1"/>
</dbReference>
<feature type="domain" description="ATP-grasp" evidence="8">
    <location>
        <begin position="9"/>
        <end position="55"/>
    </location>
</feature>
<dbReference type="SUPFAM" id="SSF52210">
    <property type="entry name" value="Succinyl-CoA synthetase domains"/>
    <property type="match status" value="1"/>
</dbReference>
<keyword evidence="4 6" id="KW-0547">Nucleotide-binding</keyword>
<dbReference type="GO" id="GO:0004775">
    <property type="term" value="F:succinate-CoA ligase (ADP-forming) activity"/>
    <property type="evidence" value="ECO:0007669"/>
    <property type="project" value="UniProtKB-EC"/>
</dbReference>
<dbReference type="PIRSF" id="PIRSF001554">
    <property type="entry name" value="SucCS_beta"/>
    <property type="match status" value="1"/>
</dbReference>
<dbReference type="InterPro" id="IPR013815">
    <property type="entry name" value="ATP_grasp_subdomain_1"/>
</dbReference>
<evidence type="ECO:0000313" key="9">
    <source>
        <dbReference type="EMBL" id="MFC4291245.1"/>
    </source>
</evidence>